<dbReference type="OrthoDB" id="9786835at2"/>
<comment type="caution">
    <text evidence="16">Lacks conserved residue(s) required for the propagation of feature annotation.</text>
</comment>
<feature type="domain" description="FMN-binding" evidence="18">
    <location>
        <begin position="161"/>
        <end position="262"/>
    </location>
</feature>
<keyword evidence="5 16" id="KW-0285">Flavoprotein</keyword>
<dbReference type="Pfam" id="PF04205">
    <property type="entry name" value="FMN_bind"/>
    <property type="match status" value="1"/>
</dbReference>
<dbReference type="EC" id="7.2.1.1" evidence="16 17"/>
<keyword evidence="2 16" id="KW-1003">Cell membrane</keyword>
<evidence type="ECO:0000256" key="8">
    <source>
        <dbReference type="ARBA" id="ARBA00022967"/>
    </source>
</evidence>
<comment type="subunit">
    <text evidence="16 17">Composed of six subunits; NqrA, NqrB, NqrC, NqrD, NqrE and NqrF.</text>
</comment>
<dbReference type="GO" id="GO:0006814">
    <property type="term" value="P:sodium ion transport"/>
    <property type="evidence" value="ECO:0007669"/>
    <property type="project" value="UniProtKB-UniRule"/>
</dbReference>
<comment type="subcellular location">
    <subcellularLocation>
        <location evidence="16">Cell membrane</location>
        <topology evidence="16">Single-pass membrane protein</topology>
    </subcellularLocation>
</comment>
<dbReference type="InterPro" id="IPR010204">
    <property type="entry name" value="NqrC"/>
</dbReference>
<dbReference type="PIRSF" id="PIRSF009437">
    <property type="entry name" value="NQR-1_subunit_C"/>
    <property type="match status" value="1"/>
</dbReference>
<evidence type="ECO:0000256" key="9">
    <source>
        <dbReference type="ARBA" id="ARBA00022989"/>
    </source>
</evidence>
<keyword evidence="4 16" id="KW-0597">Phosphoprotein</keyword>
<evidence type="ECO:0000256" key="4">
    <source>
        <dbReference type="ARBA" id="ARBA00022553"/>
    </source>
</evidence>
<dbReference type="GO" id="GO:0005886">
    <property type="term" value="C:plasma membrane"/>
    <property type="evidence" value="ECO:0007669"/>
    <property type="project" value="UniProtKB-SubCell"/>
</dbReference>
<dbReference type="RefSeq" id="WP_102246766.1">
    <property type="nucleotide sequence ID" value="NZ_CP025682.1"/>
</dbReference>
<comment type="function">
    <text evidence="16">NQR complex catalyzes the reduction of ubiquinone-1 to ubiquinol by two successive reactions, coupled with the transport of Na(+) ions from the cytoplasm to the periplasm. NqrA to NqrE are probably involved in the second step, the conversion of ubisemiquinone to ubiquinol.</text>
</comment>
<dbReference type="GO" id="GO:0010181">
    <property type="term" value="F:FMN binding"/>
    <property type="evidence" value="ECO:0007669"/>
    <property type="project" value="UniProtKB-UniRule"/>
</dbReference>
<evidence type="ECO:0000259" key="18">
    <source>
        <dbReference type="SMART" id="SM00900"/>
    </source>
</evidence>
<keyword evidence="11 16" id="KW-0915">Sodium</keyword>
<evidence type="ECO:0000256" key="15">
    <source>
        <dbReference type="ARBA" id="ARBA00023201"/>
    </source>
</evidence>
<dbReference type="PANTHER" id="PTHR37838:SF1">
    <property type="entry name" value="NA(+)-TRANSLOCATING NADH-QUINONE REDUCTASE SUBUNIT C"/>
    <property type="match status" value="1"/>
</dbReference>
<keyword evidence="9 16" id="KW-1133">Transmembrane helix</keyword>
<gene>
    <name evidence="16" type="primary">nqrC</name>
    <name evidence="19" type="ORF">C0099_06955</name>
</gene>
<keyword evidence="6 16" id="KW-0288">FMN</keyword>
<feature type="modified residue" description="FMN phosphoryl threonine" evidence="16">
    <location>
        <position position="245"/>
    </location>
</feature>
<keyword evidence="7 16" id="KW-0812">Transmembrane</keyword>
<evidence type="ECO:0000256" key="1">
    <source>
        <dbReference type="ARBA" id="ARBA00022448"/>
    </source>
</evidence>
<evidence type="ECO:0000256" key="5">
    <source>
        <dbReference type="ARBA" id="ARBA00022630"/>
    </source>
</evidence>
<comment type="similarity">
    <text evidence="16 17">Belongs to the NqrC family.</text>
</comment>
<sequence length="276" mass="29691">MSAPEKKSAGGPLASILALPNDSGKKTIFMAVAVCLVCSVVVASAAVGLRPLQAANQERDRIRNIVDVAGVAQPGQSAAEAFREKVESMLVRLEDGSKSDEFDVATFDIQKASKDPSMSRPMPKSEDQANIKRQPTHMPVYVVRGESGEVQRLILPVHGAGLWSTLYGFLALDGDLNTVSGLKFYQHAETPGLGGEVDNPNWRAIWDGKMIYDDQGNPSIQLVKGSVDASTPDAEHKIDGLAGATLTSRGVENLINFWLGEDGYGPFIERLKNERG</sequence>
<keyword evidence="13 16" id="KW-0830">Ubiquinone</keyword>
<dbReference type="PANTHER" id="PTHR37838">
    <property type="entry name" value="NA(+)-TRANSLOCATING NADH-QUINONE REDUCTASE SUBUNIT C"/>
    <property type="match status" value="1"/>
</dbReference>
<dbReference type="InterPro" id="IPR007329">
    <property type="entry name" value="FMN-bd"/>
</dbReference>
<evidence type="ECO:0000256" key="7">
    <source>
        <dbReference type="ARBA" id="ARBA00022692"/>
    </source>
</evidence>
<organism evidence="19 20">
    <name type="scientific">Pseudazoarcus pumilus</name>
    <dbReference type="NCBI Taxonomy" id="2067960"/>
    <lineage>
        <taxon>Bacteria</taxon>
        <taxon>Pseudomonadati</taxon>
        <taxon>Pseudomonadota</taxon>
        <taxon>Betaproteobacteria</taxon>
        <taxon>Rhodocyclales</taxon>
        <taxon>Zoogloeaceae</taxon>
        <taxon>Pseudazoarcus</taxon>
    </lineage>
</organism>
<comment type="cofactor">
    <cofactor evidence="16 17">
        <name>FMN</name>
        <dbReference type="ChEBI" id="CHEBI:58210"/>
    </cofactor>
</comment>
<feature type="transmembrane region" description="Helical" evidence="16">
    <location>
        <begin position="28"/>
        <end position="49"/>
    </location>
</feature>
<evidence type="ECO:0000256" key="16">
    <source>
        <dbReference type="HAMAP-Rule" id="MF_00427"/>
    </source>
</evidence>
<evidence type="ECO:0000256" key="14">
    <source>
        <dbReference type="ARBA" id="ARBA00023136"/>
    </source>
</evidence>
<evidence type="ECO:0000256" key="6">
    <source>
        <dbReference type="ARBA" id="ARBA00022643"/>
    </source>
</evidence>
<dbReference type="SMART" id="SM00900">
    <property type="entry name" value="FMN_bind"/>
    <property type="match status" value="1"/>
</dbReference>
<evidence type="ECO:0000256" key="13">
    <source>
        <dbReference type="ARBA" id="ARBA00023075"/>
    </source>
</evidence>
<evidence type="ECO:0000256" key="10">
    <source>
        <dbReference type="ARBA" id="ARBA00023027"/>
    </source>
</evidence>
<evidence type="ECO:0000256" key="11">
    <source>
        <dbReference type="ARBA" id="ARBA00023053"/>
    </source>
</evidence>
<evidence type="ECO:0000256" key="2">
    <source>
        <dbReference type="ARBA" id="ARBA00022475"/>
    </source>
</evidence>
<dbReference type="NCBIfam" id="TIGR01938">
    <property type="entry name" value="nqrC"/>
    <property type="match status" value="1"/>
</dbReference>
<dbReference type="EMBL" id="CP025682">
    <property type="protein sequence ID" value="AUN94699.1"/>
    <property type="molecule type" value="Genomic_DNA"/>
</dbReference>
<keyword evidence="10 16" id="KW-0520">NAD</keyword>
<dbReference type="GO" id="GO:0016655">
    <property type="term" value="F:oxidoreductase activity, acting on NAD(P)H, quinone or similar compound as acceptor"/>
    <property type="evidence" value="ECO:0007669"/>
    <property type="project" value="UniProtKB-UniRule"/>
</dbReference>
<accession>A0A2I6S633</accession>
<keyword evidence="8 16" id="KW-1278">Translocase</keyword>
<evidence type="ECO:0000256" key="3">
    <source>
        <dbReference type="ARBA" id="ARBA00022519"/>
    </source>
</evidence>
<keyword evidence="14 16" id="KW-0472">Membrane</keyword>
<dbReference type="HAMAP" id="MF_00427">
    <property type="entry name" value="NqrC"/>
    <property type="match status" value="1"/>
</dbReference>
<dbReference type="Proteomes" id="UP000242205">
    <property type="component" value="Chromosome"/>
</dbReference>
<comment type="catalytic activity">
    <reaction evidence="16 17">
        <text>a ubiquinone + n Na(+)(in) + NADH + H(+) = a ubiquinol + n Na(+)(out) + NAD(+)</text>
        <dbReference type="Rhea" id="RHEA:47748"/>
        <dbReference type="Rhea" id="RHEA-COMP:9565"/>
        <dbReference type="Rhea" id="RHEA-COMP:9566"/>
        <dbReference type="ChEBI" id="CHEBI:15378"/>
        <dbReference type="ChEBI" id="CHEBI:16389"/>
        <dbReference type="ChEBI" id="CHEBI:17976"/>
        <dbReference type="ChEBI" id="CHEBI:29101"/>
        <dbReference type="ChEBI" id="CHEBI:57540"/>
        <dbReference type="ChEBI" id="CHEBI:57945"/>
        <dbReference type="EC" id="7.2.1.1"/>
    </reaction>
</comment>
<evidence type="ECO:0000313" key="20">
    <source>
        <dbReference type="Proteomes" id="UP000242205"/>
    </source>
</evidence>
<reference evidence="19 20" key="1">
    <citation type="submission" date="2018-01" db="EMBL/GenBank/DDBJ databases">
        <authorList>
            <person name="Fu G.-Y."/>
        </authorList>
    </citation>
    <scope>NUCLEOTIDE SEQUENCE [LARGE SCALE GENOMIC DNA]</scope>
    <source>
        <strain evidence="19 20">SY39</strain>
    </source>
</reference>
<protein>
    <recommendedName>
        <fullName evidence="16 17">Na(+)-translocating NADH-quinone reductase subunit C</fullName>
        <shortName evidence="16 17">Na(+)-NQR subunit C</shortName>
        <shortName evidence="16 17">Na(+)-translocating NQR subunit C</shortName>
        <ecNumber evidence="16 17">7.2.1.1</ecNumber>
    </recommendedName>
    <alternativeName>
        <fullName evidence="16 17">NQR complex subunit C</fullName>
    </alternativeName>
    <alternativeName>
        <fullName evidence="16 17">NQR-1 subunit C</fullName>
    </alternativeName>
</protein>
<keyword evidence="1 16" id="KW-0813">Transport</keyword>
<keyword evidence="20" id="KW-1185">Reference proteome</keyword>
<evidence type="ECO:0000256" key="17">
    <source>
        <dbReference type="PIRNR" id="PIRNR009437"/>
    </source>
</evidence>
<evidence type="ECO:0000313" key="19">
    <source>
        <dbReference type="EMBL" id="AUN94699.1"/>
    </source>
</evidence>
<dbReference type="KEGG" id="atw:C0099_06955"/>
<keyword evidence="12 16" id="KW-0406">Ion transport</keyword>
<keyword evidence="15 16" id="KW-0739">Sodium transport</keyword>
<dbReference type="AlphaFoldDB" id="A0A2I6S633"/>
<name>A0A2I6S633_9RHOO</name>
<dbReference type="NCBIfam" id="NF003749">
    <property type="entry name" value="PRK05346.1-5"/>
    <property type="match status" value="1"/>
</dbReference>
<keyword evidence="3" id="KW-0997">Cell inner membrane</keyword>
<proteinExistence type="inferred from homology"/>
<evidence type="ECO:0000256" key="12">
    <source>
        <dbReference type="ARBA" id="ARBA00023065"/>
    </source>
</evidence>